<dbReference type="Proteomes" id="UP000054516">
    <property type="component" value="Unassembled WGS sequence"/>
</dbReference>
<keyword evidence="3" id="KW-1133">Transmembrane helix</keyword>
<reference evidence="5" key="1">
    <citation type="submission" date="2016-03" db="EMBL/GenBank/DDBJ databases">
        <title>Draft genome sequence of Rosellinia necatrix.</title>
        <authorList>
            <person name="Kanematsu S."/>
        </authorList>
    </citation>
    <scope>NUCLEOTIDE SEQUENCE [LARGE SCALE GENOMIC DNA]</scope>
    <source>
        <strain evidence="5">W97</strain>
    </source>
</reference>
<proteinExistence type="predicted"/>
<dbReference type="Pfam" id="PF23297">
    <property type="entry name" value="ACP_SdgA_C"/>
    <property type="match status" value="1"/>
</dbReference>
<dbReference type="EMBL" id="DF977495">
    <property type="protein sequence ID" value="GAW26816.1"/>
    <property type="molecule type" value="Genomic_DNA"/>
</dbReference>
<evidence type="ECO:0000256" key="2">
    <source>
        <dbReference type="ARBA" id="ARBA00022553"/>
    </source>
</evidence>
<dbReference type="InterPro" id="IPR020806">
    <property type="entry name" value="PKS_PP-bd"/>
</dbReference>
<keyword evidence="3" id="KW-0812">Transmembrane</keyword>
<dbReference type="GO" id="GO:0031177">
    <property type="term" value="F:phosphopantetheine binding"/>
    <property type="evidence" value="ECO:0007669"/>
    <property type="project" value="InterPro"/>
</dbReference>
<dbReference type="STRING" id="77044.A0A1S8A9K8"/>
<keyword evidence="6" id="KW-1185">Reference proteome</keyword>
<dbReference type="SUPFAM" id="SSF47336">
    <property type="entry name" value="ACP-like"/>
    <property type="match status" value="1"/>
</dbReference>
<keyword evidence="2" id="KW-0597">Phosphoprotein</keyword>
<dbReference type="InterPro" id="IPR036736">
    <property type="entry name" value="ACP-like_sf"/>
</dbReference>
<dbReference type="OMA" id="YSLMAVE"/>
<dbReference type="PROSITE" id="PS50075">
    <property type="entry name" value="CARRIER"/>
    <property type="match status" value="1"/>
</dbReference>
<organism evidence="5">
    <name type="scientific">Rosellinia necatrix</name>
    <name type="common">White root-rot fungus</name>
    <dbReference type="NCBI Taxonomy" id="77044"/>
    <lineage>
        <taxon>Eukaryota</taxon>
        <taxon>Fungi</taxon>
        <taxon>Dikarya</taxon>
        <taxon>Ascomycota</taxon>
        <taxon>Pezizomycotina</taxon>
        <taxon>Sordariomycetes</taxon>
        <taxon>Xylariomycetidae</taxon>
        <taxon>Xylariales</taxon>
        <taxon>Xylariaceae</taxon>
        <taxon>Rosellinia</taxon>
    </lineage>
</organism>
<evidence type="ECO:0000313" key="5">
    <source>
        <dbReference type="EMBL" id="GAW26816.1"/>
    </source>
</evidence>
<evidence type="ECO:0000256" key="3">
    <source>
        <dbReference type="SAM" id="Phobius"/>
    </source>
</evidence>
<dbReference type="Gene3D" id="1.10.1200.10">
    <property type="entry name" value="ACP-like"/>
    <property type="match status" value="1"/>
</dbReference>
<evidence type="ECO:0000313" key="6">
    <source>
        <dbReference type="Proteomes" id="UP000054516"/>
    </source>
</evidence>
<dbReference type="AlphaFoldDB" id="A0A1S8A9K8"/>
<dbReference type="OrthoDB" id="329835at2759"/>
<keyword evidence="1" id="KW-0596">Phosphopantetheine</keyword>
<dbReference type="InterPro" id="IPR009081">
    <property type="entry name" value="PP-bd_ACP"/>
</dbReference>
<accession>A0A1S8A9K8</accession>
<evidence type="ECO:0000256" key="1">
    <source>
        <dbReference type="ARBA" id="ARBA00022450"/>
    </source>
</evidence>
<feature type="transmembrane region" description="Helical" evidence="3">
    <location>
        <begin position="86"/>
        <end position="105"/>
    </location>
</feature>
<name>A0A1S8A9K8_ROSNE</name>
<feature type="domain" description="Carrier" evidence="4">
    <location>
        <begin position="31"/>
        <end position="108"/>
    </location>
</feature>
<sequence length="112" mass="12176">MRPYSDSARQGLNVGQEDTAAAFQASNDPQQRAAAVVGALKQKLARALEVQAVDVDAKRALSDYGVYSLMAVEIRNWIWREFQAKVAVFEIMGGASITMVGMLVVEKVNEGT</sequence>
<dbReference type="SMART" id="SM00823">
    <property type="entry name" value="PKS_PP"/>
    <property type="match status" value="1"/>
</dbReference>
<keyword evidence="3" id="KW-0472">Membrane</keyword>
<protein>
    <submittedName>
        <fullName evidence="5">Putative polyketide synthase protein</fullName>
    </submittedName>
</protein>
<evidence type="ECO:0000259" key="4">
    <source>
        <dbReference type="PROSITE" id="PS50075"/>
    </source>
</evidence>
<gene>
    <name evidence="5" type="ORF">SAMD00023353_5000900</name>
</gene>